<dbReference type="EMBL" id="JAUSZI010000002">
    <property type="protein sequence ID" value="MDQ1027760.1"/>
    <property type="molecule type" value="Genomic_DNA"/>
</dbReference>
<proteinExistence type="predicted"/>
<feature type="region of interest" description="Disordered" evidence="1">
    <location>
        <begin position="207"/>
        <end position="230"/>
    </location>
</feature>
<feature type="signal peptide" evidence="3">
    <location>
        <begin position="1"/>
        <end position="44"/>
    </location>
</feature>
<keyword evidence="3" id="KW-0732">Signal</keyword>
<keyword evidence="2" id="KW-0812">Transmembrane</keyword>
<dbReference type="Proteomes" id="UP001230328">
    <property type="component" value="Unassembled WGS sequence"/>
</dbReference>
<comment type="caution">
    <text evidence="4">The sequence shown here is derived from an EMBL/GenBank/DDBJ whole genome shotgun (WGS) entry which is preliminary data.</text>
</comment>
<keyword evidence="2" id="KW-1133">Transmembrane helix</keyword>
<keyword evidence="5" id="KW-1185">Reference proteome</keyword>
<evidence type="ECO:0000256" key="1">
    <source>
        <dbReference type="SAM" id="MobiDB-lite"/>
    </source>
</evidence>
<accession>A0ABU0SW51</accession>
<protein>
    <recommendedName>
        <fullName evidence="6">Integral membrane protein</fullName>
    </recommendedName>
</protein>
<evidence type="ECO:0000313" key="5">
    <source>
        <dbReference type="Proteomes" id="UP001230328"/>
    </source>
</evidence>
<feature type="transmembrane region" description="Helical" evidence="2">
    <location>
        <begin position="419"/>
        <end position="441"/>
    </location>
</feature>
<evidence type="ECO:0000313" key="4">
    <source>
        <dbReference type="EMBL" id="MDQ1027760.1"/>
    </source>
</evidence>
<gene>
    <name evidence="4" type="ORF">QF035_005342</name>
</gene>
<feature type="chain" id="PRO_5045409760" description="Integral membrane protein" evidence="3">
    <location>
        <begin position="45"/>
        <end position="490"/>
    </location>
</feature>
<keyword evidence="2" id="KW-0472">Membrane</keyword>
<reference evidence="4 5" key="1">
    <citation type="submission" date="2023-07" db="EMBL/GenBank/DDBJ databases">
        <title>Comparative genomics of wheat-associated soil bacteria to identify genetic determinants of phenazine resistance.</title>
        <authorList>
            <person name="Mouncey N."/>
        </authorList>
    </citation>
    <scope>NUCLEOTIDE SEQUENCE [LARGE SCALE GENOMIC DNA]</scope>
    <source>
        <strain evidence="4 5">V2I4</strain>
    </source>
</reference>
<feature type="compositionally biased region" description="Basic and acidic residues" evidence="1">
    <location>
        <begin position="477"/>
        <end position="490"/>
    </location>
</feature>
<evidence type="ECO:0000256" key="3">
    <source>
        <dbReference type="SAM" id="SignalP"/>
    </source>
</evidence>
<evidence type="ECO:0000256" key="2">
    <source>
        <dbReference type="SAM" id="Phobius"/>
    </source>
</evidence>
<evidence type="ECO:0008006" key="6">
    <source>
        <dbReference type="Google" id="ProtNLM"/>
    </source>
</evidence>
<feature type="region of interest" description="Disordered" evidence="1">
    <location>
        <begin position="452"/>
        <end position="490"/>
    </location>
</feature>
<organism evidence="4 5">
    <name type="scientific">Streptomyces umbrinus</name>
    <dbReference type="NCBI Taxonomy" id="67370"/>
    <lineage>
        <taxon>Bacteria</taxon>
        <taxon>Bacillati</taxon>
        <taxon>Actinomycetota</taxon>
        <taxon>Actinomycetes</taxon>
        <taxon>Kitasatosporales</taxon>
        <taxon>Streptomycetaceae</taxon>
        <taxon>Streptomyces</taxon>
        <taxon>Streptomyces phaeochromogenes group</taxon>
    </lineage>
</organism>
<name>A0ABU0SW51_9ACTN</name>
<sequence length="490" mass="50403">MTIRCYGEGWRVMGRRTGRWRGRTVLAGAAALLAAVASAGQATAAGTPPPYRFAAGAEKIEGAATAKDAVRLTPGTTYRSTLRDKGKLSYGLRLDAVSTAYVSVTAVPKAGTKAVYSDGIKVSMQDPDGHKCFSGDAGAARFGPTESPRPITAWASRRAGPGTYTCKSAGVYSVLVERIGGAGSSPDDWELELRYVSEPALKKAASTTAPEVWDSASPQAVDGPARIRRGGTSFNEARSLEQGVWKDGIRAGQTLFYRVPVDWGQQLYATAELGPASGDGFLGNALGLSLYNPVRAFVDDAGTGYDGKTKSATLEPLPPVAYENRYDVDDQVSGMRFAGWYYLAVHLGAEMAGKFGDGPFDLTLRVRVSGTAGTPAAYDGTAVPPDAFDVTAGDKAEASNGAAAAGGDGGPDGNTAMKAVAVGGIGAGTVLVLGLAVWTVVARRRAAAVGATLSGAGTPGGGGPEKGTVPVPSVEGPDARSREYGPPRAW</sequence>